<comment type="caution">
    <text evidence="2">The sequence shown here is derived from an EMBL/GenBank/DDBJ whole genome shotgun (WGS) entry which is preliminary data.</text>
</comment>
<keyword evidence="3" id="KW-1185">Reference proteome</keyword>
<sequence>MAHCPQCGSPVTLDAITCPRCNFVLKANGHPGIPLHRSQGEAYLCQSCTYHADDTCDYPQRPTATDCILYRDVAQPEETDASVYRRSGFNWQAWIRRNPIVLWLLGLVLASFLIALLR</sequence>
<organism evidence="2 3">
    <name type="scientific">Roseofilum casamattae BLCC-M143</name>
    <dbReference type="NCBI Taxonomy" id="3022442"/>
    <lineage>
        <taxon>Bacteria</taxon>
        <taxon>Bacillati</taxon>
        <taxon>Cyanobacteriota</taxon>
        <taxon>Cyanophyceae</taxon>
        <taxon>Desertifilales</taxon>
        <taxon>Desertifilaceae</taxon>
        <taxon>Roseofilum</taxon>
        <taxon>Roseofilum casamattae</taxon>
    </lineage>
</organism>
<keyword evidence="1" id="KW-0812">Transmembrane</keyword>
<proteinExistence type="predicted"/>
<keyword evidence="1" id="KW-0472">Membrane</keyword>
<feature type="transmembrane region" description="Helical" evidence="1">
    <location>
        <begin position="100"/>
        <end position="117"/>
    </location>
</feature>
<gene>
    <name evidence="2" type="ORF">PMH09_13195</name>
</gene>
<keyword evidence="1" id="KW-1133">Transmembrane helix</keyword>
<dbReference type="EMBL" id="JAQOSQ010000012">
    <property type="protein sequence ID" value="MDJ1184142.1"/>
    <property type="molecule type" value="Genomic_DNA"/>
</dbReference>
<evidence type="ECO:0000256" key="1">
    <source>
        <dbReference type="SAM" id="Phobius"/>
    </source>
</evidence>
<reference evidence="2 3" key="1">
    <citation type="submission" date="2023-01" db="EMBL/GenBank/DDBJ databases">
        <title>Novel diversity within Roseofilum (Cyanobacteria; Desertifilaceae) from marine benthic mats with descriptions of four novel species.</title>
        <authorList>
            <person name="Wang Y."/>
            <person name="Berthold D.E."/>
            <person name="Hu J."/>
            <person name="Lefler F.W."/>
            <person name="Laughinghouse H.D. IV."/>
        </authorList>
    </citation>
    <scope>NUCLEOTIDE SEQUENCE [LARGE SCALE GENOMIC DNA]</scope>
    <source>
        <strain evidence="2 3">BLCC-M143</strain>
    </source>
</reference>
<evidence type="ECO:0000313" key="2">
    <source>
        <dbReference type="EMBL" id="MDJ1184142.1"/>
    </source>
</evidence>
<dbReference type="Proteomes" id="UP001232992">
    <property type="component" value="Unassembled WGS sequence"/>
</dbReference>
<dbReference type="RefSeq" id="WP_283758794.1">
    <property type="nucleotide sequence ID" value="NZ_JAQOSQ010000012.1"/>
</dbReference>
<name>A0ABT7BY67_9CYAN</name>
<evidence type="ECO:0000313" key="3">
    <source>
        <dbReference type="Proteomes" id="UP001232992"/>
    </source>
</evidence>
<protein>
    <submittedName>
        <fullName evidence="2">Zinc ribbon domain-containing protein</fullName>
    </submittedName>
</protein>
<accession>A0ABT7BY67</accession>